<sequence length="201" mass="22145">MATLHLQQFATRHVGPLELCIAAGECVGLHGASGSGKTLLLRAIADLDPHQGEASLDGAASSSLPAPDWRRSVALVIAESQWWCEHVGEHFDHGVNDAWLEQLGLPAAAMAWEVSRCSTGERQRLALLRTLMHEPAALLLDEPTGNLDLESTRRVEALLDDYRRQRQAALLWVSHDPGQIARVARRSFLLRDGKLEDELRP</sequence>
<dbReference type="InterPro" id="IPR027417">
    <property type="entry name" value="P-loop_NTPase"/>
</dbReference>
<dbReference type="Pfam" id="PF00005">
    <property type="entry name" value="ABC_tran"/>
    <property type="match status" value="1"/>
</dbReference>
<dbReference type="InterPro" id="IPR003593">
    <property type="entry name" value="AAA+_ATPase"/>
</dbReference>
<evidence type="ECO:0000256" key="3">
    <source>
        <dbReference type="ARBA" id="ARBA00022840"/>
    </source>
</evidence>
<reference evidence="5 6" key="1">
    <citation type="submission" date="2016-06" db="EMBL/GenBank/DDBJ databases">
        <authorList>
            <person name="Kjaerup R.B."/>
            <person name="Dalgaard T.S."/>
            <person name="Juul-Madsen H.R."/>
        </authorList>
    </citation>
    <scope>NUCLEOTIDE SEQUENCE [LARGE SCALE GENOMIC DNA]</scope>
    <source>
        <strain evidence="5">3</strain>
    </source>
</reference>
<dbReference type="InterPro" id="IPR003439">
    <property type="entry name" value="ABC_transporter-like_ATP-bd"/>
</dbReference>
<accession>A0A1A8XPJ7</accession>
<proteinExistence type="predicted"/>
<feature type="domain" description="ABC transporter" evidence="4">
    <location>
        <begin position="4"/>
        <end position="201"/>
    </location>
</feature>
<keyword evidence="1" id="KW-1003">Cell membrane</keyword>
<keyword evidence="1" id="KW-0472">Membrane</keyword>
<keyword evidence="6" id="KW-1185">Reference proteome</keyword>
<dbReference type="AlphaFoldDB" id="A0A1A8XPJ7"/>
<gene>
    <name evidence="5" type="ORF">ACCAA_310095</name>
</gene>
<organism evidence="5 6">
    <name type="scientific">Candidatus Accumulibacter aalborgensis</name>
    <dbReference type="NCBI Taxonomy" id="1860102"/>
    <lineage>
        <taxon>Bacteria</taxon>
        <taxon>Pseudomonadati</taxon>
        <taxon>Pseudomonadota</taxon>
        <taxon>Betaproteobacteria</taxon>
        <taxon>Candidatus Accumulibacter</taxon>
    </lineage>
</organism>
<keyword evidence="3" id="KW-0067">ATP-binding</keyword>
<dbReference type="EMBL" id="FLQX01000107">
    <property type="protein sequence ID" value="SBT06362.1"/>
    <property type="molecule type" value="Genomic_DNA"/>
</dbReference>
<name>A0A1A8XPJ7_9PROT</name>
<dbReference type="SMART" id="SM00382">
    <property type="entry name" value="AAA"/>
    <property type="match status" value="1"/>
</dbReference>
<dbReference type="GO" id="GO:0005524">
    <property type="term" value="F:ATP binding"/>
    <property type="evidence" value="ECO:0007669"/>
    <property type="project" value="UniProtKB-KW"/>
</dbReference>
<evidence type="ECO:0000259" key="4">
    <source>
        <dbReference type="PROSITE" id="PS50893"/>
    </source>
</evidence>
<dbReference type="STRING" id="1860102.ACCAA_310095"/>
<dbReference type="PROSITE" id="PS50893">
    <property type="entry name" value="ABC_TRANSPORTER_2"/>
    <property type="match status" value="1"/>
</dbReference>
<keyword evidence="2" id="KW-0547">Nucleotide-binding</keyword>
<dbReference type="SUPFAM" id="SSF52540">
    <property type="entry name" value="P-loop containing nucleoside triphosphate hydrolases"/>
    <property type="match status" value="1"/>
</dbReference>
<dbReference type="Gene3D" id="3.40.50.300">
    <property type="entry name" value="P-loop containing nucleotide triphosphate hydrolases"/>
    <property type="match status" value="1"/>
</dbReference>
<evidence type="ECO:0000256" key="2">
    <source>
        <dbReference type="ARBA" id="ARBA00022741"/>
    </source>
</evidence>
<protein>
    <submittedName>
        <fullName evidence="5">ABC transporter related</fullName>
    </submittedName>
</protein>
<dbReference type="GO" id="GO:0016887">
    <property type="term" value="F:ATP hydrolysis activity"/>
    <property type="evidence" value="ECO:0007669"/>
    <property type="project" value="InterPro"/>
</dbReference>
<dbReference type="RefSeq" id="WP_186407115.1">
    <property type="nucleotide sequence ID" value="NZ_FLQX01000107.1"/>
</dbReference>
<dbReference type="Proteomes" id="UP000199169">
    <property type="component" value="Unassembled WGS sequence"/>
</dbReference>
<dbReference type="PANTHER" id="PTHR43119">
    <property type="entry name" value="ABC TRANSPORT PROTEIN ATP-BINDING COMPONENT-RELATED"/>
    <property type="match status" value="1"/>
</dbReference>
<dbReference type="PANTHER" id="PTHR43119:SF1">
    <property type="entry name" value="ABC TRANSPORTER DOMAIN-CONTAINING PROTEIN"/>
    <property type="match status" value="1"/>
</dbReference>
<evidence type="ECO:0000313" key="6">
    <source>
        <dbReference type="Proteomes" id="UP000199169"/>
    </source>
</evidence>
<dbReference type="CDD" id="cd00267">
    <property type="entry name" value="ABC_ATPase"/>
    <property type="match status" value="1"/>
</dbReference>
<evidence type="ECO:0000256" key="1">
    <source>
        <dbReference type="ARBA" id="ARBA00022475"/>
    </source>
</evidence>
<evidence type="ECO:0000313" key="5">
    <source>
        <dbReference type="EMBL" id="SBT06362.1"/>
    </source>
</evidence>